<dbReference type="EMBL" id="JASZZN010000055">
    <property type="protein sequence ID" value="MDM4019440.1"/>
    <property type="molecule type" value="Genomic_DNA"/>
</dbReference>
<gene>
    <name evidence="1" type="ORF">QTN89_28565</name>
</gene>
<accession>A0ABT7PSH0</accession>
<protein>
    <submittedName>
        <fullName evidence="1">Uncharacterized protein</fullName>
    </submittedName>
</protein>
<dbReference type="RefSeq" id="WP_289167572.1">
    <property type="nucleotide sequence ID" value="NZ_JASZZN010000055.1"/>
</dbReference>
<comment type="caution">
    <text evidence="1">The sequence shown here is derived from an EMBL/GenBank/DDBJ whole genome shotgun (WGS) entry which is preliminary data.</text>
</comment>
<dbReference type="Proteomes" id="UP001239462">
    <property type="component" value="Unassembled WGS sequence"/>
</dbReference>
<organism evidence="1 2">
    <name type="scientific">Roseiconus lacunae</name>
    <dbReference type="NCBI Taxonomy" id="2605694"/>
    <lineage>
        <taxon>Bacteria</taxon>
        <taxon>Pseudomonadati</taxon>
        <taxon>Planctomycetota</taxon>
        <taxon>Planctomycetia</taxon>
        <taxon>Pirellulales</taxon>
        <taxon>Pirellulaceae</taxon>
        <taxon>Roseiconus</taxon>
    </lineage>
</organism>
<proteinExistence type="predicted"/>
<name>A0ABT7PSH0_9BACT</name>
<reference evidence="1 2" key="1">
    <citation type="submission" date="2023-06" db="EMBL/GenBank/DDBJ databases">
        <title>Roseiconus lacunae JC819 isolated from Gulf of Mannar region, Tamil Nadu.</title>
        <authorList>
            <person name="Pk S."/>
            <person name="Ch S."/>
            <person name="Ch V.R."/>
        </authorList>
    </citation>
    <scope>NUCLEOTIDE SEQUENCE [LARGE SCALE GENOMIC DNA]</scope>
    <source>
        <strain evidence="1 2">JC819</strain>
    </source>
</reference>
<evidence type="ECO:0000313" key="1">
    <source>
        <dbReference type="EMBL" id="MDM4019440.1"/>
    </source>
</evidence>
<keyword evidence="2" id="KW-1185">Reference proteome</keyword>
<sequence>MTGLLAKEIISHFPQSDLAAEAEPQASESMDDFLNRVGYEPCESEDAMLDFLLSELESLDRYDAIDTLDDVVQTLLDIRDGLASMSR</sequence>
<evidence type="ECO:0000313" key="2">
    <source>
        <dbReference type="Proteomes" id="UP001239462"/>
    </source>
</evidence>